<keyword evidence="9" id="KW-1185">Reference proteome</keyword>
<dbReference type="GO" id="GO:0032878">
    <property type="term" value="P:regulation of establishment or maintenance of cell polarity"/>
    <property type="evidence" value="ECO:0007669"/>
    <property type="project" value="TreeGrafter"/>
</dbReference>
<dbReference type="GO" id="GO:0006887">
    <property type="term" value="P:exocytosis"/>
    <property type="evidence" value="ECO:0007669"/>
    <property type="project" value="UniProtKB-KW"/>
</dbReference>
<feature type="compositionally biased region" description="Polar residues" evidence="6">
    <location>
        <begin position="702"/>
        <end position="722"/>
    </location>
</feature>
<protein>
    <submittedName>
        <fullName evidence="8">Protein lethal(2) giant larvae</fullName>
    </submittedName>
</protein>
<keyword evidence="3 5" id="KW-0853">WD repeat</keyword>
<keyword evidence="4" id="KW-0677">Repeat</keyword>
<dbReference type="GO" id="GO:0005096">
    <property type="term" value="F:GTPase activator activity"/>
    <property type="evidence" value="ECO:0007669"/>
    <property type="project" value="TreeGrafter"/>
</dbReference>
<dbReference type="GO" id="GO:0019905">
    <property type="term" value="F:syntaxin binding"/>
    <property type="evidence" value="ECO:0007669"/>
    <property type="project" value="TreeGrafter"/>
</dbReference>
<evidence type="ECO:0000256" key="5">
    <source>
        <dbReference type="PROSITE-ProRule" id="PRU00221"/>
    </source>
</evidence>
<evidence type="ECO:0000256" key="1">
    <source>
        <dbReference type="ARBA" id="ARBA00008070"/>
    </source>
</evidence>
<feature type="compositionally biased region" description="Low complexity" evidence="6">
    <location>
        <begin position="441"/>
        <end position="450"/>
    </location>
</feature>
<feature type="compositionally biased region" description="Low complexity" evidence="6">
    <location>
        <begin position="1068"/>
        <end position="1087"/>
    </location>
</feature>
<dbReference type="AlphaFoldDB" id="A0A226ECC2"/>
<dbReference type="OMA" id="TKNHSRP"/>
<feature type="region of interest" description="Disordered" evidence="6">
    <location>
        <begin position="695"/>
        <end position="726"/>
    </location>
</feature>
<evidence type="ECO:0000313" key="8">
    <source>
        <dbReference type="EMBL" id="OXA55213.1"/>
    </source>
</evidence>
<feature type="region of interest" description="Disordered" evidence="6">
    <location>
        <begin position="963"/>
        <end position="993"/>
    </location>
</feature>
<accession>A0A226ECC2</accession>
<dbReference type="Pfam" id="PF08366">
    <property type="entry name" value="LLGL"/>
    <property type="match status" value="1"/>
</dbReference>
<sequence>MLKFIRGKGTHLSAERIKIQKELYAYRKTVTHGFPSKPTALAYDADLGLLAIGNKSGYLIVVGQPGVEFSGQHPSDDSAVIRIAFVPKTAKLITLCDNNSLHLWRFRNSHFELVKSYSLEGKLKKISTLVVKSDGKQAYIGTEGGNIYTLDIEKFEVGDKIIYLDVVLQNGPENYKVNPGAVESILEVQSEGKLIIGYERGLIVLWDLVTQKNIRNYVSTQQLENVCWYEDGNESLFVSSHNDGSYVIWDIENGNKPKKDATTPYGPFPCKRIGRMRFWNDADGESMCVFSGGMPRAAYGDHFTVTIKSEASSDGPHVTFDLSSKVIDFVLIQSPNQVERAVENGEDEEEEMHSQPIALAILAEEELVMIDLTSENWPSMYPLPYLNSIHPSAVTCFQHIDNVSDQVYNVLKKIGIRGEHSKKPWPLTGGKLVPRPAEANSSSKGATTASKKPRGKSLLITGHEDGSVRFWDYTDICLTLLTKFSSSVLFSSNMDDLDGPILDSSNTKDDEDDEWPPFRKVGVFDPYSDDPRLAVKKIGFCPTTGVLVVGGTAGQVVVVNSLKRGILEEPSKLEITTCNLVADKDGFAWKGHGPLDFKPKNNPNIGNREGEETFVVGALVQIQPPAAVTALALDAPTGVTAIGTAHGVLLYDFFRRKVVITRSTLNPNDIMAAGDTPISRRKSIKKSLRESFRRLRKGRSQRLPTSPVKSPSMSAIQSNEPPSKSVERAIEARDESMTSMVRCVTFAKTYIVSLQTTTPTLWVGTNAGTVYVFTINIPGGERRSKEDVGCQIAKEIQLKHRAPVLSVIILDCNQGAIEGFSPQHDHLGPHKVALSSEEQVKMFTLPALRPFGKMKLTAQEGSRLRVIRVQTFTSSADPSYSEKCLSCITNQGDLYVISVPDLRKQIVFHQCLKREDITGISSFTFNEFGEAVYQISSSELQRISISTSGAVFPRCSINGHVEETTTSKSESNHVVLSPISPSTSNTSSMQVDDTSEAGDITIDSVRDHTNSSPLPPAVTSTTVVEERLIDGGTLLSTSSTADGVKSQIRSVTTVTTTTVVNSVQNTSASNNAAASTSTTASSETTVVRAPLAEEENEENSNNFAPPRESAL</sequence>
<dbReference type="PRINTS" id="PR00962">
    <property type="entry name" value="LETHAL2GIANT"/>
</dbReference>
<dbReference type="GO" id="GO:0045159">
    <property type="term" value="F:myosin II binding"/>
    <property type="evidence" value="ECO:0007669"/>
    <property type="project" value="TreeGrafter"/>
</dbReference>
<dbReference type="SMART" id="SM00320">
    <property type="entry name" value="WD40"/>
    <property type="match status" value="5"/>
</dbReference>
<dbReference type="InterPro" id="IPR001680">
    <property type="entry name" value="WD40_rpt"/>
</dbReference>
<dbReference type="GO" id="GO:0030864">
    <property type="term" value="C:cortical actin cytoskeleton"/>
    <property type="evidence" value="ECO:0007669"/>
    <property type="project" value="TreeGrafter"/>
</dbReference>
<feature type="domain" description="Lethal giant larvae homologue 2" evidence="7">
    <location>
        <begin position="262"/>
        <end position="378"/>
    </location>
</feature>
<feature type="region of interest" description="Disordered" evidence="6">
    <location>
        <begin position="1068"/>
        <end position="1111"/>
    </location>
</feature>
<feature type="compositionally biased region" description="Low complexity" evidence="6">
    <location>
        <begin position="977"/>
        <end position="988"/>
    </location>
</feature>
<dbReference type="PROSITE" id="PS50082">
    <property type="entry name" value="WD_REPEATS_2"/>
    <property type="match status" value="1"/>
</dbReference>
<dbReference type="GO" id="GO:0006893">
    <property type="term" value="P:Golgi to plasma membrane transport"/>
    <property type="evidence" value="ECO:0007669"/>
    <property type="project" value="TreeGrafter"/>
</dbReference>
<dbReference type="PANTHER" id="PTHR10241:SF29">
    <property type="entry name" value="LETHAL(2) GIANT LARVAE PROTEIN"/>
    <property type="match status" value="1"/>
</dbReference>
<feature type="region of interest" description="Disordered" evidence="6">
    <location>
        <begin position="425"/>
        <end position="458"/>
    </location>
</feature>
<evidence type="ECO:0000256" key="2">
    <source>
        <dbReference type="ARBA" id="ARBA00022483"/>
    </source>
</evidence>
<dbReference type="InterPro" id="IPR013577">
    <property type="entry name" value="LLGL2"/>
</dbReference>
<dbReference type="EMBL" id="LNIX01000004">
    <property type="protein sequence ID" value="OXA55213.1"/>
    <property type="molecule type" value="Genomic_DNA"/>
</dbReference>
<dbReference type="STRING" id="158441.A0A226ECC2"/>
<feature type="repeat" description="WD" evidence="5">
    <location>
        <begin position="457"/>
        <end position="472"/>
    </location>
</feature>
<proteinExistence type="inferred from homology"/>
<evidence type="ECO:0000256" key="3">
    <source>
        <dbReference type="ARBA" id="ARBA00022574"/>
    </source>
</evidence>
<dbReference type="GO" id="GO:0051294">
    <property type="term" value="P:establishment of spindle orientation"/>
    <property type="evidence" value="ECO:0007669"/>
    <property type="project" value="TreeGrafter"/>
</dbReference>
<evidence type="ECO:0000256" key="4">
    <source>
        <dbReference type="ARBA" id="ARBA00022737"/>
    </source>
</evidence>
<dbReference type="InterPro" id="IPR000664">
    <property type="entry name" value="Lethal2_giant"/>
</dbReference>
<dbReference type="GO" id="GO:0008593">
    <property type="term" value="P:regulation of Notch signaling pathway"/>
    <property type="evidence" value="ECO:0007669"/>
    <property type="project" value="TreeGrafter"/>
</dbReference>
<evidence type="ECO:0000313" key="9">
    <source>
        <dbReference type="Proteomes" id="UP000198287"/>
    </source>
</evidence>
<dbReference type="Gene3D" id="2.130.10.10">
    <property type="entry name" value="YVTN repeat-like/Quinoprotein amine dehydrogenase"/>
    <property type="match status" value="2"/>
</dbReference>
<gene>
    <name evidence="8" type="ORF">Fcan01_09922</name>
</gene>
<dbReference type="OrthoDB" id="19944at2759"/>
<evidence type="ECO:0000259" key="7">
    <source>
        <dbReference type="Pfam" id="PF08366"/>
    </source>
</evidence>
<dbReference type="GO" id="GO:0030866">
    <property type="term" value="P:cortical actin cytoskeleton organization"/>
    <property type="evidence" value="ECO:0007669"/>
    <property type="project" value="TreeGrafter"/>
</dbReference>
<comment type="caution">
    <text evidence="8">The sequence shown here is derived from an EMBL/GenBank/DDBJ whole genome shotgun (WGS) entry which is preliminary data.</text>
</comment>
<dbReference type="Proteomes" id="UP000198287">
    <property type="component" value="Unassembled WGS sequence"/>
</dbReference>
<dbReference type="GO" id="GO:0005886">
    <property type="term" value="C:plasma membrane"/>
    <property type="evidence" value="ECO:0007669"/>
    <property type="project" value="TreeGrafter"/>
</dbReference>
<dbReference type="InterPro" id="IPR036322">
    <property type="entry name" value="WD40_repeat_dom_sf"/>
</dbReference>
<name>A0A226ECC2_FOLCA</name>
<keyword evidence="2" id="KW-0268">Exocytosis</keyword>
<reference evidence="8 9" key="1">
    <citation type="submission" date="2015-12" db="EMBL/GenBank/DDBJ databases">
        <title>The genome of Folsomia candida.</title>
        <authorList>
            <person name="Faddeeva A."/>
            <person name="Derks M.F."/>
            <person name="Anvar Y."/>
            <person name="Smit S."/>
            <person name="Van Straalen N."/>
            <person name="Roelofs D."/>
        </authorList>
    </citation>
    <scope>NUCLEOTIDE SEQUENCE [LARGE SCALE GENOMIC DNA]</scope>
    <source>
        <strain evidence="8 9">VU population</strain>
        <tissue evidence="8">Whole body</tissue>
    </source>
</reference>
<organism evidence="8 9">
    <name type="scientific">Folsomia candida</name>
    <name type="common">Springtail</name>
    <dbReference type="NCBI Taxonomy" id="158441"/>
    <lineage>
        <taxon>Eukaryota</taxon>
        <taxon>Metazoa</taxon>
        <taxon>Ecdysozoa</taxon>
        <taxon>Arthropoda</taxon>
        <taxon>Hexapoda</taxon>
        <taxon>Collembola</taxon>
        <taxon>Entomobryomorpha</taxon>
        <taxon>Isotomoidea</taxon>
        <taxon>Isotomidae</taxon>
        <taxon>Proisotominae</taxon>
        <taxon>Folsomia</taxon>
    </lineage>
</organism>
<dbReference type="SUPFAM" id="SSF50978">
    <property type="entry name" value="WD40 repeat-like"/>
    <property type="match status" value="2"/>
</dbReference>
<dbReference type="PANTHER" id="PTHR10241">
    <property type="entry name" value="LETHAL 2 GIANT LARVAE PROTEIN"/>
    <property type="match status" value="1"/>
</dbReference>
<dbReference type="InterPro" id="IPR015943">
    <property type="entry name" value="WD40/YVTN_repeat-like_dom_sf"/>
</dbReference>
<comment type="similarity">
    <text evidence="1">Belongs to the WD repeat L(2)GL family.</text>
</comment>
<evidence type="ECO:0000256" key="6">
    <source>
        <dbReference type="SAM" id="MobiDB-lite"/>
    </source>
</evidence>